<name>A0AAV4UKM0_CAEEX</name>
<protein>
    <submittedName>
        <fullName evidence="1">Uncharacterized protein</fullName>
    </submittedName>
</protein>
<gene>
    <name evidence="1" type="ORF">CEXT_565371</name>
</gene>
<evidence type="ECO:0000313" key="2">
    <source>
        <dbReference type="Proteomes" id="UP001054945"/>
    </source>
</evidence>
<comment type="caution">
    <text evidence="1">The sequence shown here is derived from an EMBL/GenBank/DDBJ whole genome shotgun (WGS) entry which is preliminary data.</text>
</comment>
<keyword evidence="2" id="KW-1185">Reference proteome</keyword>
<dbReference type="EMBL" id="BPLR01013068">
    <property type="protein sequence ID" value="GIY58477.1"/>
    <property type="molecule type" value="Genomic_DNA"/>
</dbReference>
<organism evidence="1 2">
    <name type="scientific">Caerostris extrusa</name>
    <name type="common">Bark spider</name>
    <name type="synonym">Caerostris bankana</name>
    <dbReference type="NCBI Taxonomy" id="172846"/>
    <lineage>
        <taxon>Eukaryota</taxon>
        <taxon>Metazoa</taxon>
        <taxon>Ecdysozoa</taxon>
        <taxon>Arthropoda</taxon>
        <taxon>Chelicerata</taxon>
        <taxon>Arachnida</taxon>
        <taxon>Araneae</taxon>
        <taxon>Araneomorphae</taxon>
        <taxon>Entelegynae</taxon>
        <taxon>Araneoidea</taxon>
        <taxon>Araneidae</taxon>
        <taxon>Caerostris</taxon>
    </lineage>
</organism>
<evidence type="ECO:0000313" key="1">
    <source>
        <dbReference type="EMBL" id="GIY58477.1"/>
    </source>
</evidence>
<proteinExistence type="predicted"/>
<reference evidence="1 2" key="1">
    <citation type="submission" date="2021-06" db="EMBL/GenBank/DDBJ databases">
        <title>Caerostris extrusa draft genome.</title>
        <authorList>
            <person name="Kono N."/>
            <person name="Arakawa K."/>
        </authorList>
    </citation>
    <scope>NUCLEOTIDE SEQUENCE [LARGE SCALE GENOMIC DNA]</scope>
</reference>
<dbReference type="Proteomes" id="UP001054945">
    <property type="component" value="Unassembled WGS sequence"/>
</dbReference>
<dbReference type="AlphaFoldDB" id="A0AAV4UKM0"/>
<accession>A0AAV4UKM0</accession>
<sequence length="77" mass="8883">MQETYHDIASTEVEKADKYRTDCEVDVPLRVYPMFMTQSRVDAFRIHQMRNAISVVGKPAVMYTLVVTPSLSKHNVH</sequence>